<organism evidence="2 3">
    <name type="scientific">Filimonas lacunae</name>
    <dbReference type="NCBI Taxonomy" id="477680"/>
    <lineage>
        <taxon>Bacteria</taxon>
        <taxon>Pseudomonadati</taxon>
        <taxon>Bacteroidota</taxon>
        <taxon>Chitinophagia</taxon>
        <taxon>Chitinophagales</taxon>
        <taxon>Chitinophagaceae</taxon>
        <taxon>Filimonas</taxon>
    </lineage>
</organism>
<dbReference type="OrthoDB" id="680378at2"/>
<dbReference type="EMBL" id="FTOR01000006">
    <property type="protein sequence ID" value="SIT25120.1"/>
    <property type="molecule type" value="Genomic_DNA"/>
</dbReference>
<keyword evidence="3" id="KW-1185">Reference proteome</keyword>
<evidence type="ECO:0000313" key="3">
    <source>
        <dbReference type="Proteomes" id="UP000186917"/>
    </source>
</evidence>
<accession>A0A1N7QQC1</accession>
<protein>
    <submittedName>
        <fullName evidence="2">Uncharacterized protein</fullName>
    </submittedName>
</protein>
<name>A0A1N7QQC1_9BACT</name>
<dbReference type="STRING" id="477680.SAMN05421788_106243"/>
<reference evidence="3" key="1">
    <citation type="submission" date="2017-01" db="EMBL/GenBank/DDBJ databases">
        <authorList>
            <person name="Varghese N."/>
            <person name="Submissions S."/>
        </authorList>
    </citation>
    <scope>NUCLEOTIDE SEQUENCE [LARGE SCALE GENOMIC DNA]</scope>
    <source>
        <strain evidence="3">DSM 21054</strain>
    </source>
</reference>
<keyword evidence="1" id="KW-0175">Coiled coil</keyword>
<dbReference type="RefSeq" id="WP_076380438.1">
    <property type="nucleotide sequence ID" value="NZ_AP017422.1"/>
</dbReference>
<feature type="coiled-coil region" evidence="1">
    <location>
        <begin position="48"/>
        <end position="75"/>
    </location>
</feature>
<dbReference type="AlphaFoldDB" id="A0A1N7QQC1"/>
<evidence type="ECO:0000313" key="2">
    <source>
        <dbReference type="EMBL" id="SIT25120.1"/>
    </source>
</evidence>
<sequence length="165" mass="19238">MTNKASFLHAAMLHDQTYLVDSILKEESEMKNACQWYNHLAFNVTLTEETFTGNLAELENRVTEMRNQLAGMQKQLDEDDTLADTVLYRMMLNRLVNDVELLLKAEGKGQQVFQWLLVPYWLSDKLIAEGEVILRVYGNNWWGITNLISYTEVLMSVKKELEDHY</sequence>
<evidence type="ECO:0000256" key="1">
    <source>
        <dbReference type="SAM" id="Coils"/>
    </source>
</evidence>
<gene>
    <name evidence="2" type="ORF">SAMN05421788_106243</name>
</gene>
<dbReference type="Proteomes" id="UP000186917">
    <property type="component" value="Unassembled WGS sequence"/>
</dbReference>
<proteinExistence type="predicted"/>